<protein>
    <submittedName>
        <fullName evidence="1">Uncharacterized protein</fullName>
    </submittedName>
</protein>
<organism evidence="1 2">
    <name type="scientific">Stephania cephalantha</name>
    <dbReference type="NCBI Taxonomy" id="152367"/>
    <lineage>
        <taxon>Eukaryota</taxon>
        <taxon>Viridiplantae</taxon>
        <taxon>Streptophyta</taxon>
        <taxon>Embryophyta</taxon>
        <taxon>Tracheophyta</taxon>
        <taxon>Spermatophyta</taxon>
        <taxon>Magnoliopsida</taxon>
        <taxon>Ranunculales</taxon>
        <taxon>Menispermaceae</taxon>
        <taxon>Menispermoideae</taxon>
        <taxon>Cissampelideae</taxon>
        <taxon>Stephania</taxon>
    </lineage>
</organism>
<accession>A0AAP0E2E2</accession>
<evidence type="ECO:0000313" key="1">
    <source>
        <dbReference type="EMBL" id="KAK9083557.1"/>
    </source>
</evidence>
<reference evidence="1 2" key="1">
    <citation type="submission" date="2024-01" db="EMBL/GenBank/DDBJ databases">
        <title>Genome assemblies of Stephania.</title>
        <authorList>
            <person name="Yang L."/>
        </authorList>
    </citation>
    <scope>NUCLEOTIDE SEQUENCE [LARGE SCALE GENOMIC DNA]</scope>
    <source>
        <strain evidence="1">JXDWG</strain>
        <tissue evidence="1">Leaf</tissue>
    </source>
</reference>
<comment type="caution">
    <text evidence="1">The sequence shown here is derived from an EMBL/GenBank/DDBJ whole genome shotgun (WGS) entry which is preliminary data.</text>
</comment>
<keyword evidence="2" id="KW-1185">Reference proteome</keyword>
<dbReference type="Proteomes" id="UP001419268">
    <property type="component" value="Unassembled WGS sequence"/>
</dbReference>
<proteinExistence type="predicted"/>
<sequence length="55" mass="6241">MSNVYMKNVRTEIKILRDVGDHPDNGQNATALPMVKEVSMKNIWGNIIKKSLEVN</sequence>
<evidence type="ECO:0000313" key="2">
    <source>
        <dbReference type="Proteomes" id="UP001419268"/>
    </source>
</evidence>
<name>A0AAP0E2E2_9MAGN</name>
<dbReference type="AlphaFoldDB" id="A0AAP0E2E2"/>
<dbReference type="EMBL" id="JBBNAG010000013">
    <property type="protein sequence ID" value="KAK9083557.1"/>
    <property type="molecule type" value="Genomic_DNA"/>
</dbReference>
<gene>
    <name evidence="1" type="ORF">Scep_030028</name>
</gene>